<dbReference type="GeneID" id="43448388"/>
<evidence type="ECO:0000256" key="1">
    <source>
        <dbReference type="SAM" id="Phobius"/>
    </source>
</evidence>
<gene>
    <name evidence="2" type="ORF">D174_02500</name>
</gene>
<keyword evidence="1" id="KW-0812">Transmembrane</keyword>
<keyword evidence="1" id="KW-1133">Transmembrane helix</keyword>
<dbReference type="AlphaFoldDB" id="V5X797"/>
<evidence type="ECO:0000313" key="2">
    <source>
        <dbReference type="EMBL" id="AHC23531.1"/>
    </source>
</evidence>
<protein>
    <submittedName>
        <fullName evidence="2">Uncharacterized protein</fullName>
    </submittedName>
</protein>
<accession>V5X797</accession>
<dbReference type="Proteomes" id="UP000018763">
    <property type="component" value="Chromosome"/>
</dbReference>
<reference evidence="2 3" key="1">
    <citation type="journal article" date="2014" name="Genome Announc.">
        <title>Complete Genome Sequence of Sterol-Transforming Mycobacterium neoaurum Strain VKM Ac-1815D.</title>
        <authorList>
            <person name="Shtratnikova V.Y."/>
            <person name="Bragin E.Y."/>
            <person name="Dovbnya D.V."/>
            <person name="Pekov Y.A."/>
            <person name="Schelkunov M.I."/>
            <person name="Strizhov N."/>
            <person name="Ivashina T.V."/>
            <person name="Ashapkin V.V."/>
            <person name="Donova M.V."/>
        </authorList>
    </citation>
    <scope>NUCLEOTIDE SEQUENCE [LARGE SCALE GENOMIC DNA]</scope>
    <source>
        <strain evidence="2 3">VKM Ac-1815D</strain>
    </source>
</reference>
<dbReference type="RefSeq" id="WP_019512200.1">
    <property type="nucleotide sequence ID" value="NC_023036.2"/>
</dbReference>
<keyword evidence="3" id="KW-1185">Reference proteome</keyword>
<sequence>MTDVEDPTGRTWKVRRKTWWFPSNVFGLNDVLDVVLFVVLLPFWLGWPFWFLAKLLGVPWVIVIERGDETVATERVRGLRAANRRVTVIVEALRTTGRYPPVDPDAGSGTELR</sequence>
<keyword evidence="1" id="KW-0472">Membrane</keyword>
<feature type="transmembrane region" description="Helical" evidence="1">
    <location>
        <begin position="34"/>
        <end position="53"/>
    </location>
</feature>
<dbReference type="EMBL" id="CP006936">
    <property type="protein sequence ID" value="AHC23531.1"/>
    <property type="molecule type" value="Genomic_DNA"/>
</dbReference>
<name>V5X797_MYCNE</name>
<organism evidence="2 3">
    <name type="scientific">Mycolicibacterium neoaurum VKM Ac-1815D</name>
    <dbReference type="NCBI Taxonomy" id="700508"/>
    <lineage>
        <taxon>Bacteria</taxon>
        <taxon>Bacillati</taxon>
        <taxon>Actinomycetota</taxon>
        <taxon>Actinomycetes</taxon>
        <taxon>Mycobacteriales</taxon>
        <taxon>Mycobacteriaceae</taxon>
        <taxon>Mycolicibacterium</taxon>
    </lineage>
</organism>
<proteinExistence type="predicted"/>
<evidence type="ECO:0000313" key="3">
    <source>
        <dbReference type="Proteomes" id="UP000018763"/>
    </source>
</evidence>